<comment type="caution">
    <text evidence="2">The sequence shown here is derived from an EMBL/GenBank/DDBJ whole genome shotgun (WGS) entry which is preliminary data.</text>
</comment>
<keyword evidence="1" id="KW-0472">Membrane</keyword>
<gene>
    <name evidence="2" type="ORF">P691DRAFT_151495</name>
</gene>
<name>A0A9P6C0V1_9AGAR</name>
<keyword evidence="3" id="KW-1185">Reference proteome</keyword>
<evidence type="ECO:0000256" key="1">
    <source>
        <dbReference type="SAM" id="Phobius"/>
    </source>
</evidence>
<evidence type="ECO:0000313" key="3">
    <source>
        <dbReference type="Proteomes" id="UP000807342"/>
    </source>
</evidence>
<dbReference type="AlphaFoldDB" id="A0A9P6C0V1"/>
<sequence>MDKQHTSPPNTTGCYCVLRFSFRQYLGYVPSAIAVVRINVFLFSYMIVGTETRTMIEAGIIGIGTLAWGIWWMTGRAECEQRGLKRPGAAVDGLEGCQVWGAWTLDVVMCDDDDDGQVCIALQTISGCGWFGMAPSC</sequence>
<protein>
    <submittedName>
        <fullName evidence="2">Uncharacterized protein</fullName>
    </submittedName>
</protein>
<reference evidence="2" key="1">
    <citation type="submission" date="2020-11" db="EMBL/GenBank/DDBJ databases">
        <authorList>
            <consortium name="DOE Joint Genome Institute"/>
            <person name="Ahrendt S."/>
            <person name="Riley R."/>
            <person name="Andreopoulos W."/>
            <person name="Labutti K."/>
            <person name="Pangilinan J."/>
            <person name="Ruiz-Duenas F.J."/>
            <person name="Barrasa J.M."/>
            <person name="Sanchez-Garcia M."/>
            <person name="Camarero S."/>
            <person name="Miyauchi S."/>
            <person name="Serrano A."/>
            <person name="Linde D."/>
            <person name="Babiker R."/>
            <person name="Drula E."/>
            <person name="Ayuso-Fernandez I."/>
            <person name="Pacheco R."/>
            <person name="Padilla G."/>
            <person name="Ferreira P."/>
            <person name="Barriuso J."/>
            <person name="Kellner H."/>
            <person name="Castanera R."/>
            <person name="Alfaro M."/>
            <person name="Ramirez L."/>
            <person name="Pisabarro A.G."/>
            <person name="Kuo A."/>
            <person name="Tritt A."/>
            <person name="Lipzen A."/>
            <person name="He G."/>
            <person name="Yan M."/>
            <person name="Ng V."/>
            <person name="Cullen D."/>
            <person name="Martin F."/>
            <person name="Rosso M.-N."/>
            <person name="Henrissat B."/>
            <person name="Hibbett D."/>
            <person name="Martinez A.T."/>
            <person name="Grigoriev I.V."/>
        </authorList>
    </citation>
    <scope>NUCLEOTIDE SEQUENCE</scope>
    <source>
        <strain evidence="2">MF-IS2</strain>
    </source>
</reference>
<proteinExistence type="predicted"/>
<dbReference type="Proteomes" id="UP000807342">
    <property type="component" value="Unassembled WGS sequence"/>
</dbReference>
<feature type="transmembrane region" description="Helical" evidence="1">
    <location>
        <begin position="25"/>
        <end position="48"/>
    </location>
</feature>
<keyword evidence="1" id="KW-0812">Transmembrane</keyword>
<organism evidence="2 3">
    <name type="scientific">Macrolepiota fuliginosa MF-IS2</name>
    <dbReference type="NCBI Taxonomy" id="1400762"/>
    <lineage>
        <taxon>Eukaryota</taxon>
        <taxon>Fungi</taxon>
        <taxon>Dikarya</taxon>
        <taxon>Basidiomycota</taxon>
        <taxon>Agaricomycotina</taxon>
        <taxon>Agaricomycetes</taxon>
        <taxon>Agaricomycetidae</taxon>
        <taxon>Agaricales</taxon>
        <taxon>Agaricineae</taxon>
        <taxon>Agaricaceae</taxon>
        <taxon>Macrolepiota</taxon>
    </lineage>
</organism>
<feature type="transmembrane region" description="Helical" evidence="1">
    <location>
        <begin position="54"/>
        <end position="73"/>
    </location>
</feature>
<keyword evidence="1" id="KW-1133">Transmembrane helix</keyword>
<accession>A0A9P6C0V1</accession>
<evidence type="ECO:0000313" key="2">
    <source>
        <dbReference type="EMBL" id="KAF9446992.1"/>
    </source>
</evidence>
<dbReference type="EMBL" id="MU151220">
    <property type="protein sequence ID" value="KAF9446992.1"/>
    <property type="molecule type" value="Genomic_DNA"/>
</dbReference>